<reference evidence="2 3" key="1">
    <citation type="submission" date="2019-05" db="EMBL/GenBank/DDBJ databases">
        <title>Genomes sequences of two Nocardia cyriacigeorgica environmental isolates, type strains Nocardia asteroides ATCC 19247 and Nocardia cyriacigeorgica DSM 44484.</title>
        <authorList>
            <person name="Vautrin F."/>
            <person name="Bergeron E."/>
            <person name="Dubost A."/>
            <person name="Abrouk D."/>
            <person name="Rodriguez Nava V."/>
            <person name="Pujic P."/>
        </authorList>
    </citation>
    <scope>NUCLEOTIDE SEQUENCE [LARGE SCALE GENOMIC DNA]</scope>
    <source>
        <strain evidence="2 3">EML 446</strain>
    </source>
</reference>
<comment type="caution">
    <text evidence="2">The sequence shown here is derived from an EMBL/GenBank/DDBJ whole genome shotgun (WGS) entry which is preliminary data.</text>
</comment>
<accession>A0A5R8P1B3</accession>
<protein>
    <submittedName>
        <fullName evidence="2">Uncharacterized protein</fullName>
    </submittedName>
</protein>
<dbReference type="AlphaFoldDB" id="A0A5R8P1B3"/>
<organism evidence="2 3">
    <name type="scientific">Nocardia cyriacigeorgica</name>
    <dbReference type="NCBI Taxonomy" id="135487"/>
    <lineage>
        <taxon>Bacteria</taxon>
        <taxon>Bacillati</taxon>
        <taxon>Actinomycetota</taxon>
        <taxon>Actinomycetes</taxon>
        <taxon>Mycobacteriales</taxon>
        <taxon>Nocardiaceae</taxon>
        <taxon>Nocardia</taxon>
    </lineage>
</organism>
<proteinExistence type="predicted"/>
<evidence type="ECO:0000256" key="1">
    <source>
        <dbReference type="SAM" id="MobiDB-lite"/>
    </source>
</evidence>
<evidence type="ECO:0000313" key="2">
    <source>
        <dbReference type="EMBL" id="TLF82731.1"/>
    </source>
</evidence>
<evidence type="ECO:0000313" key="3">
    <source>
        <dbReference type="Proteomes" id="UP000306378"/>
    </source>
</evidence>
<sequence>MTERDPRPGAYRPFVAARSPGGRPAAKPVYRVLVHRQYLDAWNGLADKVGLTSARQFWDHVSFTPGSPPAVGSSTVLRGKNHGPKWEGYSRTIHYEISGAGRIDYQYCNATREGGQGDPHPVVKILTIDLGSH</sequence>
<dbReference type="RefSeq" id="WP_138446312.1">
    <property type="nucleotide sequence ID" value="NZ_VBUT01000001.1"/>
</dbReference>
<dbReference type="EMBL" id="VBUT01000001">
    <property type="protein sequence ID" value="TLF82731.1"/>
    <property type="molecule type" value="Genomic_DNA"/>
</dbReference>
<dbReference type="Proteomes" id="UP000306378">
    <property type="component" value="Unassembled WGS sequence"/>
</dbReference>
<name>A0A5R8P1B3_9NOCA</name>
<gene>
    <name evidence="2" type="ORF">FEK34_03210</name>
</gene>
<feature type="region of interest" description="Disordered" evidence="1">
    <location>
        <begin position="1"/>
        <end position="23"/>
    </location>
</feature>